<dbReference type="SUPFAM" id="SSF52540">
    <property type="entry name" value="P-loop containing nucleoside triphosphate hydrolases"/>
    <property type="match status" value="1"/>
</dbReference>
<dbReference type="InterPro" id="IPR027417">
    <property type="entry name" value="P-loop_NTPase"/>
</dbReference>
<dbReference type="Proteomes" id="UP000011626">
    <property type="component" value="Unassembled WGS sequence"/>
</dbReference>
<feature type="coiled-coil region" evidence="1">
    <location>
        <begin position="940"/>
        <end position="1002"/>
    </location>
</feature>
<dbReference type="PATRIC" id="fig|797114.5.peg.4462"/>
<protein>
    <recommendedName>
        <fullName evidence="4">ATPase</fullName>
    </recommendedName>
</protein>
<evidence type="ECO:0008006" key="4">
    <source>
        <dbReference type="Google" id="ProtNLM"/>
    </source>
</evidence>
<comment type="caution">
    <text evidence="2">The sequence shown here is derived from an EMBL/GenBank/DDBJ whole genome shotgun (WGS) entry which is preliminary data.</text>
</comment>
<evidence type="ECO:0000313" key="3">
    <source>
        <dbReference type="Proteomes" id="UP000011626"/>
    </source>
</evidence>
<keyword evidence="3" id="KW-1185">Reference proteome</keyword>
<evidence type="ECO:0000256" key="1">
    <source>
        <dbReference type="SAM" id="Coils"/>
    </source>
</evidence>
<gene>
    <name evidence="2" type="ORF">C475_22189</name>
</gene>
<evidence type="ECO:0000313" key="2">
    <source>
        <dbReference type="EMBL" id="ELZ19701.1"/>
    </source>
</evidence>
<sequence length="1248" mass="141930">MDLQGRCQLMVDASWFEDLPEDFEESVRIDRDERDHRERAIQSYHVTADSQRFIRDFVDRTLGQADDMRTGSNYWLYGYYGSGKSHLLTVLDGLLDSDWLDGRYDDVWDNLTQVAEDDDVDQLRDHWRTIHDEYYVIPVSINLLKYQGQKQRSFSEIVLRHAHQDPDLTGVDDDISKGLSSQLDVAYFEKWFRTTDAWPERQTRAQDALETVAAGPSGYDLDTENLWEDIQRYNALADVVLPKLFEEVNETRDGYTDLQPSDIDPEEVVTRLDQLRAEREEELEKPVKLVLLLDEVSLFIGTDFERLTELQTLAENIDDIGDGDIQLVATAQAKIEDVQPKFAAHGADFSIVKDRFPHRYQLPSKHVGDIAKRRLFEKSDQGESRVDEVLETASVKPTESLVYNEIKQNTKPPLDSIDEDALVEFYPFLPYHAPLFLEILFNLRREATDPAKSIFSGTARAILALMHNLLQRWIEDGKPDHVITLVDFYELVKPELREILTQDMRVIEGSDTTRGIADEVEDGNLEEFDLAVAKAVLLLQHVHDIVPLNEGNIAVSVMSDLNGRSWISTQNRVEESLGRLQKFIRPTEDESGARYRFATQEERLIYDDTEANEENPDWDAILHALDEHLWERIIQDLALPESVPYSDSGDEYPVAYKYRIDGEDFETTTEAEGGLEVSIAVLGVHPDYPSDNGDGETLYWEIDTDGLEDLRKHLVEWWALRDAISTHNAPSAVERDLERRASAVKSKLVSAMQSGSYTVKDRTDIGSLSKAVQTAVDVGYPDDFHPMMLQVDEDRLQELAELSTEDPLPAWAHTIQVPSSDPTASQGKKTIQSNVMALTGRQLKDKEDGLNLNTVLDGIADKKPFYDDARPALCAIIWGFCREGRLVPIEEDGNTLENSVVLDQNRLSTTRLKLLPREPIGKLLEKGGFKETTETVADGLINLQEANQQLHSALTGLREDIQLIADTDIRSKAVRSLLESLADELSERIDATSDRLAVVRSQGDGLGDAIEQTNDEQEWLDEVVDVWNRRLVSLYRFDVHLLLGDNEFEWIDENAQSLVEEQRDALATFEGRWWTTEGWKVLVGETATGLSDELQRSWDEYVDDQGLGAFVERLEDHPWIVDATELPTSVQPAFERTYITPLRELRRWYHTIEETVSVLGADDEDTLVSAADDVSAVESREEAIDDDIAVLESRLERFSTIVGDLEPDEVDRIGALPDDRQAINQRLERLVENRELDIETVDSGVIIR</sequence>
<dbReference type="STRING" id="797114.C475_22189"/>
<accession>M0C8V6</accession>
<reference evidence="2 3" key="1">
    <citation type="journal article" date="2014" name="PLoS Genet.">
        <title>Phylogenetically driven sequencing of extremely halophilic archaea reveals strategies for static and dynamic osmo-response.</title>
        <authorList>
            <person name="Becker E.A."/>
            <person name="Seitzer P.M."/>
            <person name="Tritt A."/>
            <person name="Larsen D."/>
            <person name="Krusor M."/>
            <person name="Yao A.I."/>
            <person name="Wu D."/>
            <person name="Madern D."/>
            <person name="Eisen J.A."/>
            <person name="Darling A.E."/>
            <person name="Facciotti M.T."/>
        </authorList>
    </citation>
    <scope>NUCLEOTIDE SEQUENCE [LARGE SCALE GENOMIC DNA]</scope>
    <source>
        <strain evidence="2 3">2-9-1</strain>
    </source>
</reference>
<dbReference type="eggNOG" id="arCOG05219">
    <property type="taxonomic scope" value="Archaea"/>
</dbReference>
<proteinExistence type="predicted"/>
<name>M0C8V6_9EURY</name>
<dbReference type="AlphaFoldDB" id="M0C8V6"/>
<keyword evidence="1" id="KW-0175">Coiled coil</keyword>
<organism evidence="2 3">
    <name type="scientific">Halosimplex carlsbadense 2-9-1</name>
    <dbReference type="NCBI Taxonomy" id="797114"/>
    <lineage>
        <taxon>Archaea</taxon>
        <taxon>Methanobacteriati</taxon>
        <taxon>Methanobacteriota</taxon>
        <taxon>Stenosarchaea group</taxon>
        <taxon>Halobacteria</taxon>
        <taxon>Halobacteriales</taxon>
        <taxon>Haloarculaceae</taxon>
        <taxon>Halosimplex</taxon>
    </lineage>
</organism>
<dbReference type="EMBL" id="AOIU01000049">
    <property type="protein sequence ID" value="ELZ19701.1"/>
    <property type="molecule type" value="Genomic_DNA"/>
</dbReference>